<dbReference type="RefSeq" id="WP_047529169.1">
    <property type="nucleotide sequence ID" value="NZ_CCEH01000002.1"/>
</dbReference>
<dbReference type="GO" id="GO:0005524">
    <property type="term" value="F:ATP binding"/>
    <property type="evidence" value="ECO:0007669"/>
    <property type="project" value="UniProtKB-KW"/>
</dbReference>
<sequence>MTAYKPYRHQLRRSLFASTIFPVFLVIIIGLISFYAIYIWIEHRTIHQHTDESQAELQRTERNIQTFIKHQQHSFQELDLTNSHDVTVTKRELLKLIHEQPATLYYELSGPKQFITNNYEHLNTKQMYLLSENQLKFKNNTYTIKIYMANTPRLSEIKKDSRQFALIVDQYDNILYANDDRFTIGEKYKPSQFGFMNESVKLNITNHRLIIYKDIHETIEDGITLFIVMMIVLFLLVIFGFMSADNMAKRQTKDIETIIQKIYYAKNRHLGAYTPLNNNSELEEINNYIYDLFESNEQLIHSIEHTERRLRDIQLKEIERQFQPHFLFNTMQTIQYLITLSPKLAQSVVQQLSQMLRYSLRTNSHTVKLDEELKYIEQYVAIQNIRFDDMIKLHIESSEDARHQSIGKMMIQPLVENAIKHGRDIETLNIKIRLSLRPHALHILVCDNGIGMSASRLKHVRQSLNDDVFDTEHLGLNHLHNKAMIQYGSIARLHIFSKPNQGTLICYKIPISRGNVDV</sequence>
<evidence type="ECO:0000259" key="16">
    <source>
        <dbReference type="Pfam" id="PF06580"/>
    </source>
</evidence>
<dbReference type="Proteomes" id="UP000044616">
    <property type="component" value="Unassembled WGS sequence"/>
</dbReference>
<evidence type="ECO:0000256" key="2">
    <source>
        <dbReference type="ARBA" id="ARBA00004651"/>
    </source>
</evidence>
<dbReference type="InterPro" id="IPR010559">
    <property type="entry name" value="Sig_transdc_His_kin_internal"/>
</dbReference>
<keyword evidence="11 14" id="KW-1133">Transmembrane helix</keyword>
<evidence type="ECO:0000256" key="1">
    <source>
        <dbReference type="ARBA" id="ARBA00000085"/>
    </source>
</evidence>
<keyword evidence="13 14" id="KW-0472">Membrane</keyword>
<dbReference type="EC" id="2.7.13.3" evidence="3"/>
<feature type="domain" description="Signal transduction histidine kinase internal region" evidence="16">
    <location>
        <begin position="314"/>
        <end position="390"/>
    </location>
</feature>
<dbReference type="InterPro" id="IPR050640">
    <property type="entry name" value="Bact_2-comp_sensor_kinase"/>
</dbReference>
<feature type="domain" description="Histidine kinase/HSP90-like ATPase" evidence="15">
    <location>
        <begin position="410"/>
        <end position="511"/>
    </location>
</feature>
<dbReference type="Pfam" id="PF02518">
    <property type="entry name" value="HATPase_c"/>
    <property type="match status" value="1"/>
</dbReference>
<name>A0A077UFG5_9STAP</name>
<dbReference type="Pfam" id="PF06580">
    <property type="entry name" value="His_kinase"/>
    <property type="match status" value="1"/>
</dbReference>
<accession>A0A077UFG5</accession>
<evidence type="ECO:0000256" key="6">
    <source>
        <dbReference type="ARBA" id="ARBA00022679"/>
    </source>
</evidence>
<keyword evidence="8" id="KW-0547">Nucleotide-binding</keyword>
<evidence type="ECO:0000256" key="14">
    <source>
        <dbReference type="SAM" id="Phobius"/>
    </source>
</evidence>
<keyword evidence="10" id="KW-0067">ATP-binding</keyword>
<keyword evidence="5" id="KW-0597">Phosphoprotein</keyword>
<dbReference type="AlphaFoldDB" id="A0A077UFG5"/>
<dbReference type="Gene3D" id="3.30.565.10">
    <property type="entry name" value="Histidine kinase-like ATPase, C-terminal domain"/>
    <property type="match status" value="1"/>
</dbReference>
<dbReference type="PANTHER" id="PTHR34220:SF11">
    <property type="entry name" value="SENSOR PROTEIN KINASE HPTS"/>
    <property type="match status" value="1"/>
</dbReference>
<evidence type="ECO:0000256" key="7">
    <source>
        <dbReference type="ARBA" id="ARBA00022692"/>
    </source>
</evidence>
<dbReference type="GO" id="GO:0000155">
    <property type="term" value="F:phosphorelay sensor kinase activity"/>
    <property type="evidence" value="ECO:0007669"/>
    <property type="project" value="InterPro"/>
</dbReference>
<evidence type="ECO:0000256" key="13">
    <source>
        <dbReference type="ARBA" id="ARBA00023136"/>
    </source>
</evidence>
<dbReference type="GO" id="GO:0005886">
    <property type="term" value="C:plasma membrane"/>
    <property type="evidence" value="ECO:0007669"/>
    <property type="project" value="UniProtKB-SubCell"/>
</dbReference>
<evidence type="ECO:0000313" key="18">
    <source>
        <dbReference type="Proteomes" id="UP000044616"/>
    </source>
</evidence>
<comment type="subcellular location">
    <subcellularLocation>
        <location evidence="2">Cell membrane</location>
        <topology evidence="2">Multi-pass membrane protein</topology>
    </subcellularLocation>
</comment>
<comment type="catalytic activity">
    <reaction evidence="1">
        <text>ATP + protein L-histidine = ADP + protein N-phospho-L-histidine.</text>
        <dbReference type="EC" id="2.7.13.3"/>
    </reaction>
</comment>
<evidence type="ECO:0000256" key="9">
    <source>
        <dbReference type="ARBA" id="ARBA00022777"/>
    </source>
</evidence>
<keyword evidence="12" id="KW-0902">Two-component regulatory system</keyword>
<dbReference type="InterPro" id="IPR003594">
    <property type="entry name" value="HATPase_dom"/>
</dbReference>
<dbReference type="EMBL" id="CCEH01000002">
    <property type="protein sequence ID" value="CDR27025.1"/>
    <property type="molecule type" value="Genomic_DNA"/>
</dbReference>
<keyword evidence="4" id="KW-1003">Cell membrane</keyword>
<evidence type="ECO:0000313" key="17">
    <source>
        <dbReference type="EMBL" id="CDR27025.1"/>
    </source>
</evidence>
<gene>
    <name evidence="17" type="primary">yehU</name>
    <name evidence="17" type="ORF">ERS140147_00313</name>
</gene>
<feature type="transmembrane region" description="Helical" evidence="14">
    <location>
        <begin position="223"/>
        <end position="244"/>
    </location>
</feature>
<evidence type="ECO:0000259" key="15">
    <source>
        <dbReference type="Pfam" id="PF02518"/>
    </source>
</evidence>
<evidence type="ECO:0000256" key="5">
    <source>
        <dbReference type="ARBA" id="ARBA00022553"/>
    </source>
</evidence>
<evidence type="ECO:0000256" key="3">
    <source>
        <dbReference type="ARBA" id="ARBA00012438"/>
    </source>
</evidence>
<evidence type="ECO:0000256" key="11">
    <source>
        <dbReference type="ARBA" id="ARBA00022989"/>
    </source>
</evidence>
<evidence type="ECO:0000256" key="12">
    <source>
        <dbReference type="ARBA" id="ARBA00023012"/>
    </source>
</evidence>
<keyword evidence="6 17" id="KW-0808">Transferase</keyword>
<keyword evidence="7 14" id="KW-0812">Transmembrane</keyword>
<proteinExistence type="predicted"/>
<reference evidence="17 18" key="1">
    <citation type="submission" date="2014-05" db="EMBL/GenBank/DDBJ databases">
        <authorList>
            <person name="Aslett A.Martin."/>
            <person name="De Silva Nishadi"/>
        </authorList>
    </citation>
    <scope>NUCLEOTIDE SEQUENCE [LARGE SCALE GENOMIC DNA]</scope>
</reference>
<dbReference type="SUPFAM" id="SSF55874">
    <property type="entry name" value="ATPase domain of HSP90 chaperone/DNA topoisomerase II/histidine kinase"/>
    <property type="match status" value="1"/>
</dbReference>
<evidence type="ECO:0000256" key="4">
    <source>
        <dbReference type="ARBA" id="ARBA00022475"/>
    </source>
</evidence>
<dbReference type="PANTHER" id="PTHR34220">
    <property type="entry name" value="SENSOR HISTIDINE KINASE YPDA"/>
    <property type="match status" value="1"/>
</dbReference>
<organism evidence="17 18">
    <name type="scientific">Staphylococcus schweitzeri</name>
    <dbReference type="NCBI Taxonomy" id="1654388"/>
    <lineage>
        <taxon>Bacteria</taxon>
        <taxon>Bacillati</taxon>
        <taxon>Bacillota</taxon>
        <taxon>Bacilli</taxon>
        <taxon>Bacillales</taxon>
        <taxon>Staphylococcaceae</taxon>
        <taxon>Staphylococcus</taxon>
    </lineage>
</organism>
<protein>
    <recommendedName>
        <fullName evidence="3">histidine kinase</fullName>
        <ecNumber evidence="3">2.7.13.3</ecNumber>
    </recommendedName>
</protein>
<keyword evidence="9 17" id="KW-0418">Kinase</keyword>
<evidence type="ECO:0000256" key="10">
    <source>
        <dbReference type="ARBA" id="ARBA00022840"/>
    </source>
</evidence>
<feature type="transmembrane region" description="Helical" evidence="14">
    <location>
        <begin position="20"/>
        <end position="41"/>
    </location>
</feature>
<evidence type="ECO:0000256" key="8">
    <source>
        <dbReference type="ARBA" id="ARBA00022741"/>
    </source>
</evidence>
<dbReference type="InterPro" id="IPR036890">
    <property type="entry name" value="HATPase_C_sf"/>
</dbReference>